<dbReference type="OrthoDB" id="185175at2759"/>
<dbReference type="GO" id="GO:0007165">
    <property type="term" value="P:signal transduction"/>
    <property type="evidence" value="ECO:0007669"/>
    <property type="project" value="InterPro"/>
</dbReference>
<dbReference type="eggNOG" id="KOG4270">
    <property type="taxonomic scope" value="Eukaryota"/>
</dbReference>
<feature type="domain" description="Rho-GAP" evidence="3">
    <location>
        <begin position="1"/>
        <end position="165"/>
    </location>
</feature>
<dbReference type="GO" id="GO:0005096">
    <property type="term" value="F:GTPase activator activity"/>
    <property type="evidence" value="ECO:0007669"/>
    <property type="project" value="UniProtKB-KW"/>
</dbReference>
<dbReference type="InterPro" id="IPR000198">
    <property type="entry name" value="RhoGAP_dom"/>
</dbReference>
<feature type="region of interest" description="Disordered" evidence="2">
    <location>
        <begin position="703"/>
        <end position="724"/>
    </location>
</feature>
<dbReference type="GeneID" id="20526916"/>
<dbReference type="SUPFAM" id="SSF48350">
    <property type="entry name" value="GTPase activation domain, GAP"/>
    <property type="match status" value="1"/>
</dbReference>
<reference evidence="4" key="1">
    <citation type="submission" date="2013-04" db="EMBL/GenBank/DDBJ databases">
        <title>The Genome Sequence of Fonticula alba ATCC 38817.</title>
        <authorList>
            <consortium name="The Broad Institute Genomics Platform"/>
            <person name="Russ C."/>
            <person name="Cuomo C."/>
            <person name="Burger G."/>
            <person name="Gray M.W."/>
            <person name="Holland P.W.H."/>
            <person name="King N."/>
            <person name="Lang F.B.F."/>
            <person name="Roger A.J."/>
            <person name="Ruiz-Trillo I."/>
            <person name="Brown M."/>
            <person name="Walker B."/>
            <person name="Young S."/>
            <person name="Zeng Q."/>
            <person name="Gargeya S."/>
            <person name="Fitzgerald M."/>
            <person name="Haas B."/>
            <person name="Abouelleil A."/>
            <person name="Allen A.W."/>
            <person name="Alvarado L."/>
            <person name="Arachchi H.M."/>
            <person name="Berlin A.M."/>
            <person name="Chapman S.B."/>
            <person name="Gainer-Dewar J."/>
            <person name="Goldberg J."/>
            <person name="Griggs A."/>
            <person name="Gujja S."/>
            <person name="Hansen M."/>
            <person name="Howarth C."/>
            <person name="Imamovic A."/>
            <person name="Ireland A."/>
            <person name="Larimer J."/>
            <person name="McCowan C."/>
            <person name="Murphy C."/>
            <person name="Pearson M."/>
            <person name="Poon T.W."/>
            <person name="Priest M."/>
            <person name="Roberts A."/>
            <person name="Saif S."/>
            <person name="Shea T."/>
            <person name="Sisk P."/>
            <person name="Sykes S."/>
            <person name="Wortman J."/>
            <person name="Nusbaum C."/>
            <person name="Birren B."/>
        </authorList>
    </citation>
    <scope>NUCLEOTIDE SEQUENCE [LARGE SCALE GENOMIC DNA]</scope>
    <source>
        <strain evidence="4">ATCC 38817</strain>
    </source>
</reference>
<dbReference type="AlphaFoldDB" id="A0A058ZBD3"/>
<feature type="compositionally biased region" description="Acidic residues" evidence="2">
    <location>
        <begin position="380"/>
        <end position="392"/>
    </location>
</feature>
<evidence type="ECO:0000313" key="5">
    <source>
        <dbReference type="Proteomes" id="UP000030693"/>
    </source>
</evidence>
<feature type="compositionally biased region" description="Low complexity" evidence="2">
    <location>
        <begin position="894"/>
        <end position="929"/>
    </location>
</feature>
<dbReference type="CDD" id="cd00159">
    <property type="entry name" value="RhoGAP"/>
    <property type="match status" value="1"/>
</dbReference>
<evidence type="ECO:0000256" key="2">
    <source>
        <dbReference type="SAM" id="MobiDB-lite"/>
    </source>
</evidence>
<dbReference type="InterPro" id="IPR008936">
    <property type="entry name" value="Rho_GTPase_activation_prot"/>
</dbReference>
<keyword evidence="5" id="KW-1185">Reference proteome</keyword>
<dbReference type="InterPro" id="IPR051025">
    <property type="entry name" value="RhoGAP"/>
</dbReference>
<feature type="region of interest" description="Disordered" evidence="2">
    <location>
        <begin position="890"/>
        <end position="1052"/>
    </location>
</feature>
<dbReference type="OMA" id="EAPKAYM"/>
<feature type="compositionally biased region" description="Low complexity" evidence="2">
    <location>
        <begin position="945"/>
        <end position="966"/>
    </location>
</feature>
<dbReference type="STRING" id="691883.A0A058ZBD3"/>
<dbReference type="RefSeq" id="XP_009494364.1">
    <property type="nucleotide sequence ID" value="XM_009496089.1"/>
</dbReference>
<evidence type="ECO:0000259" key="3">
    <source>
        <dbReference type="PROSITE" id="PS50238"/>
    </source>
</evidence>
<feature type="compositionally biased region" description="Low complexity" evidence="2">
    <location>
        <begin position="811"/>
        <end position="824"/>
    </location>
</feature>
<dbReference type="SMART" id="SM00324">
    <property type="entry name" value="RhoGAP"/>
    <property type="match status" value="1"/>
</dbReference>
<dbReference type="PANTHER" id="PTHR15228">
    <property type="entry name" value="SPERMATHECAL PHYSIOLOGY VARIANT"/>
    <property type="match status" value="1"/>
</dbReference>
<dbReference type="PROSITE" id="PS50238">
    <property type="entry name" value="RHOGAP"/>
    <property type="match status" value="1"/>
</dbReference>
<gene>
    <name evidence="4" type="ORF">H696_02191</name>
</gene>
<feature type="compositionally biased region" description="Low complexity" evidence="2">
    <location>
        <begin position="288"/>
        <end position="315"/>
    </location>
</feature>
<feature type="compositionally biased region" description="Low complexity" evidence="2">
    <location>
        <begin position="578"/>
        <end position="597"/>
    </location>
</feature>
<feature type="region of interest" description="Disordered" evidence="2">
    <location>
        <begin position="422"/>
        <end position="597"/>
    </location>
</feature>
<dbReference type="PANTHER" id="PTHR15228:SF25">
    <property type="entry name" value="F-BAR DOMAIN-CONTAINING PROTEIN"/>
    <property type="match status" value="1"/>
</dbReference>
<sequence>MAVRLPALFPRLRSSLHYAHWPAGDRIDLKEICPSPHDVTSLLKLYLRELPEPLFTFELYDCFMAANEISDVPTRLDCLRKIITYLPPGNYTLILFLIKFLRIVALLEDSNKMGPNNLSAVFAPNLLRSESEQDPSGDMSGFDIKGTQHASEIMYSLLVDFDHIFPDGGSVHFDFEYIAGGVEPPPSIQVDPVVDVGLAATEDLTAVVDPWMIERAEADGLADFGALSLQAGDPAGAAGSGYTTDYVPSPSESVLSDQSHCSVATVATTTGGSGGGGGGGSLTDTESPDGFASGPGPAGSSSAGGPAPNGPSSFSRLKHRANNIKQQLSRSMKGNMQHPSQQQQQQHHHGGSGGALAGHHSAPHISSPLTTGALAPEYGTEGDNDEGDEDDALLCQQQSQQPLALDGHTAAISPCDYSLADRWSAASPAGGGGDPQPAASALAGANSTAASPPPPSRPTGASSPAKSFSISAPSPTRTFGGPGSGASPSPHHHHSPPSAGTLPSKQRVPRPATMAGAPDPGAGPYPGRPAGLGAGPQVSDTYPGRRGAQHPSSGVDFTGSGRAPSHFRHSFAPGGGAAATAGTSPAGSLPSSTTGTSAATPFSYSLQSGPVVSTLAIDPVTFLNSGSTDSIDRISSIPAATLDSSATSAYLAVVPQAGDLTLGMGGIGGAGAGSGTGRGRDGSPDPGSFSPALLNINTGALRRSAGGLPGMDPGAGGVSAPPARRRPSQIIRLSGELFADASSSPPPSSTSFARLAPTPPSASYDVWCQTAAAADARRRHGQQPGQVASRAGSPDLAAAVSAAASAASTAPASATSSAVGSPSLGSGGAAGGAEFGEGLPDAGDSDVSLRPVAPSNGPHVRPMSLFDPPVVEARPADIRQLANEINALSGRVPGSGATSPVATAAAAAAAGGESASSSSSSFALPPRSARGSTFAAPPVSGARGPAFATSSPFATAAEESTPAFGAAPPPPGSHRHSKPNLHISTSWDTGARPGAGRPDHDPAHLPLESPAIIQEPNTRPSVFLKSFSSFNPAPPPPVAPAAVKPRRQTRSSVVLQARAFEDIAARNQMPAHGPPAPPPAALTGRHPPAAAPGSTGGHRL</sequence>
<feature type="compositionally biased region" description="Gly residues" evidence="2">
    <location>
        <begin position="707"/>
        <end position="717"/>
    </location>
</feature>
<feature type="compositionally biased region" description="Polar residues" evidence="2">
    <location>
        <begin position="1015"/>
        <end position="1031"/>
    </location>
</feature>
<accession>A0A058ZBD3</accession>
<evidence type="ECO:0000256" key="1">
    <source>
        <dbReference type="ARBA" id="ARBA00022468"/>
    </source>
</evidence>
<evidence type="ECO:0000313" key="4">
    <source>
        <dbReference type="EMBL" id="KCV71241.1"/>
    </source>
</evidence>
<keyword evidence="1" id="KW-0343">GTPase activation</keyword>
<dbReference type="Proteomes" id="UP000030693">
    <property type="component" value="Unassembled WGS sequence"/>
</dbReference>
<feature type="region of interest" description="Disordered" evidence="2">
    <location>
        <begin position="671"/>
        <end position="691"/>
    </location>
</feature>
<dbReference type="EMBL" id="KB932203">
    <property type="protein sequence ID" value="KCV71241.1"/>
    <property type="molecule type" value="Genomic_DNA"/>
</dbReference>
<feature type="region of interest" description="Disordered" evidence="2">
    <location>
        <begin position="811"/>
        <end position="866"/>
    </location>
</feature>
<feature type="region of interest" description="Disordered" evidence="2">
    <location>
        <begin position="739"/>
        <end position="759"/>
    </location>
</feature>
<feature type="region of interest" description="Disordered" evidence="2">
    <location>
        <begin position="1064"/>
        <end position="1100"/>
    </location>
</feature>
<dbReference type="Gene3D" id="1.10.555.10">
    <property type="entry name" value="Rho GTPase activation protein"/>
    <property type="match status" value="1"/>
</dbReference>
<feature type="region of interest" description="Disordered" evidence="2">
    <location>
        <begin position="330"/>
        <end position="407"/>
    </location>
</feature>
<feature type="compositionally biased region" description="Gly residues" evidence="2">
    <location>
        <begin position="271"/>
        <end position="281"/>
    </location>
</feature>
<protein>
    <recommendedName>
        <fullName evidence="3">Rho-GAP domain-containing protein</fullName>
    </recommendedName>
</protein>
<name>A0A058ZBD3_FONAL</name>
<feature type="compositionally biased region" description="Low complexity" evidence="2">
    <location>
        <begin position="511"/>
        <end position="520"/>
    </location>
</feature>
<proteinExistence type="predicted"/>
<dbReference type="Pfam" id="PF00620">
    <property type="entry name" value="RhoGAP"/>
    <property type="match status" value="1"/>
</dbReference>
<organism evidence="4">
    <name type="scientific">Fonticula alba</name>
    <name type="common">Slime mold</name>
    <dbReference type="NCBI Taxonomy" id="691883"/>
    <lineage>
        <taxon>Eukaryota</taxon>
        <taxon>Rotosphaerida</taxon>
        <taxon>Fonticulaceae</taxon>
        <taxon>Fonticula</taxon>
    </lineage>
</organism>
<feature type="region of interest" description="Disordered" evidence="2">
    <location>
        <begin position="266"/>
        <end position="316"/>
    </location>
</feature>
<feature type="compositionally biased region" description="Low complexity" evidence="2">
    <location>
        <begin position="435"/>
        <end position="450"/>
    </location>
</feature>
<feature type="compositionally biased region" description="Polar residues" evidence="2">
    <location>
        <begin position="466"/>
        <end position="477"/>
    </location>
</feature>
<feature type="compositionally biased region" description="Gly residues" evidence="2">
    <location>
        <begin position="825"/>
        <end position="835"/>
    </location>
</feature>